<gene>
    <name evidence="1" type="ORF">NTH_01011</name>
</gene>
<accession>A0ABY5MEU8</accession>
<dbReference type="EMBL" id="CP030941">
    <property type="protein sequence ID" value="UUP16564.1"/>
    <property type="molecule type" value="Genomic_DNA"/>
</dbReference>
<evidence type="ECO:0008006" key="3">
    <source>
        <dbReference type="Google" id="ProtNLM"/>
    </source>
</evidence>
<protein>
    <recommendedName>
        <fullName evidence="3">Sugar phosphate isomerase</fullName>
    </recommendedName>
</protein>
<evidence type="ECO:0000313" key="2">
    <source>
        <dbReference type="Proteomes" id="UP001342418"/>
    </source>
</evidence>
<reference evidence="1 2" key="1">
    <citation type="submission" date="2018-07" db="EMBL/GenBank/DDBJ databases">
        <title>Genome sequence of Nitratireductor thuwali#1536.</title>
        <authorList>
            <person name="Michoud G."/>
            <person name="Merlino G."/>
            <person name="Sefrji F.O."/>
            <person name="Daffonchio D."/>
        </authorList>
    </citation>
    <scope>NUCLEOTIDE SEQUENCE [LARGE SCALE GENOMIC DNA]</scope>
    <source>
        <strain evidence="2">Nit1536</strain>
    </source>
</reference>
<evidence type="ECO:0000313" key="1">
    <source>
        <dbReference type="EMBL" id="UUP16564.1"/>
    </source>
</evidence>
<organism evidence="1 2">
    <name type="scientific">Nitratireductor thuwali</name>
    <dbReference type="NCBI Taxonomy" id="2267699"/>
    <lineage>
        <taxon>Bacteria</taxon>
        <taxon>Pseudomonadati</taxon>
        <taxon>Pseudomonadota</taxon>
        <taxon>Alphaproteobacteria</taxon>
        <taxon>Hyphomicrobiales</taxon>
        <taxon>Phyllobacteriaceae</taxon>
        <taxon>Nitratireductor</taxon>
    </lineage>
</organism>
<dbReference type="NCBIfam" id="NF035939">
    <property type="entry name" value="TIM_EboE"/>
    <property type="match status" value="1"/>
</dbReference>
<name>A0ABY5MEU8_9HYPH</name>
<sequence>MSAARAGEALTYCLNIHPAETWEEMRAALTGPVLRVRDGFAPDGPFPVGLRISARALDDLKKPEARAELAELLRAEQLRAVTVNGFPYGQFHGTRVKEEVYRPDWREIERLRYTVDLAELMADIAPPGETVSLSTVPGCFRALADGAQDGIADHYLQAAAYLFGLEQKSGVRVALAIEPEPACLLETIAETCAFFRERLYSPSARLRFAKLTGLSPDEARDVLPRHLGLCYDVCHAAVEFEDPAESLALLRDAGVPVHKLQLSAALRVPEVSPETRQALGKFDEPTYLHQVVARRNGALSRYTDLRPALSRGAEADGEEWRVHFHVPIFLKDLGAFESTRDFLAQILALHRAEPISNHLEVETYTWDVLPEELRRQSVDEAILRELRWVNEQLGG</sequence>
<proteinExistence type="predicted"/>
<keyword evidence="2" id="KW-1185">Reference proteome</keyword>
<dbReference type="RefSeq" id="WP_338528977.1">
    <property type="nucleotide sequence ID" value="NZ_CP030941.1"/>
</dbReference>
<dbReference type="InterPro" id="IPR036237">
    <property type="entry name" value="Xyl_isomerase-like_sf"/>
</dbReference>
<dbReference type="Proteomes" id="UP001342418">
    <property type="component" value="Chromosome"/>
</dbReference>
<dbReference type="SUPFAM" id="SSF51658">
    <property type="entry name" value="Xylose isomerase-like"/>
    <property type="match status" value="1"/>
</dbReference>
<dbReference type="Gene3D" id="3.20.20.150">
    <property type="entry name" value="Divalent-metal-dependent TIM barrel enzymes"/>
    <property type="match status" value="1"/>
</dbReference>